<feature type="compositionally biased region" description="Basic and acidic residues" evidence="1">
    <location>
        <begin position="131"/>
        <end position="144"/>
    </location>
</feature>
<feature type="region of interest" description="Disordered" evidence="1">
    <location>
        <begin position="1"/>
        <end position="239"/>
    </location>
</feature>
<gene>
    <name evidence="3" type="primary">LOC107119825</name>
</gene>
<reference evidence="3" key="1">
    <citation type="submission" date="2025-08" db="UniProtKB">
        <authorList>
            <consortium name="RefSeq"/>
        </authorList>
    </citation>
    <scope>IDENTIFICATION</scope>
</reference>
<dbReference type="GeneID" id="107119825"/>
<feature type="compositionally biased region" description="Low complexity" evidence="1">
    <location>
        <begin position="66"/>
        <end position="104"/>
    </location>
</feature>
<sequence>MLPRSRSQGGRERLPSHPWRGGCSLPASSGPPRPDTKGSGAPACLAPYLQTASLAAPRQAPGNERSSFAASSSPPSASSAGPAAGAGTQRQPAARPSLSSAAALTISGKRQAPAPHTTRRPEAGGGPLGRQDSRAGRHAPRDQAADGGSSSSSSHSTREAGAKAGGGGGSSNSRVPSDSSSSSSTTGEQPPSAFWPSSSAAAAPLSSFSSACRSRTAPPHAALAGGRASRVLPATPIGAPLTRDLRGLTGRAAAAAAAATKGRFPSAAGSLAASAEERRGRVSDWLGLHGSRSSGLPGKL</sequence>
<accession>A0ABM1KW19</accession>
<dbReference type="RefSeq" id="XP_015277906.1">
    <property type="nucleotide sequence ID" value="XM_015422420.1"/>
</dbReference>
<name>A0ABM1KW19_GEKJA</name>
<protein>
    <submittedName>
        <fullName evidence="3">Uncharacterized protein</fullName>
    </submittedName>
</protein>
<evidence type="ECO:0000313" key="2">
    <source>
        <dbReference type="Proteomes" id="UP000694871"/>
    </source>
</evidence>
<evidence type="ECO:0000313" key="3">
    <source>
        <dbReference type="RefSeq" id="XP_015277906.1"/>
    </source>
</evidence>
<feature type="compositionally biased region" description="Low complexity" evidence="1">
    <location>
        <begin position="171"/>
        <end position="211"/>
    </location>
</feature>
<evidence type="ECO:0000256" key="1">
    <source>
        <dbReference type="SAM" id="MobiDB-lite"/>
    </source>
</evidence>
<organism evidence="2 3">
    <name type="scientific">Gekko japonicus</name>
    <name type="common">Schlegel's Japanese gecko</name>
    <dbReference type="NCBI Taxonomy" id="146911"/>
    <lineage>
        <taxon>Eukaryota</taxon>
        <taxon>Metazoa</taxon>
        <taxon>Chordata</taxon>
        <taxon>Craniata</taxon>
        <taxon>Vertebrata</taxon>
        <taxon>Euteleostomi</taxon>
        <taxon>Lepidosauria</taxon>
        <taxon>Squamata</taxon>
        <taxon>Bifurcata</taxon>
        <taxon>Gekkota</taxon>
        <taxon>Gekkonidae</taxon>
        <taxon>Gekkoninae</taxon>
        <taxon>Gekko</taxon>
    </lineage>
</organism>
<keyword evidence="2" id="KW-1185">Reference proteome</keyword>
<proteinExistence type="predicted"/>
<dbReference type="Proteomes" id="UP000694871">
    <property type="component" value="Unplaced"/>
</dbReference>